<feature type="signal peptide" evidence="1">
    <location>
        <begin position="1"/>
        <end position="25"/>
    </location>
</feature>
<organism evidence="2 3">
    <name type="scientific">Limoniibacter endophyticus</name>
    <dbReference type="NCBI Taxonomy" id="1565040"/>
    <lineage>
        <taxon>Bacteria</taxon>
        <taxon>Pseudomonadati</taxon>
        <taxon>Pseudomonadota</taxon>
        <taxon>Alphaproteobacteria</taxon>
        <taxon>Hyphomicrobiales</taxon>
        <taxon>Bartonellaceae</taxon>
        <taxon>Limoniibacter</taxon>
    </lineage>
</organism>
<dbReference type="PANTHER" id="PTHR39189:SF1">
    <property type="entry name" value="UPF0173 METAL-DEPENDENT HYDROLASE YTKL"/>
    <property type="match status" value="1"/>
</dbReference>
<protein>
    <submittedName>
        <fullName evidence="2">Zn-dependent hydrolase</fullName>
    </submittedName>
</protein>
<dbReference type="SUPFAM" id="SSF56281">
    <property type="entry name" value="Metallo-hydrolase/oxidoreductase"/>
    <property type="match status" value="1"/>
</dbReference>
<reference evidence="2" key="2">
    <citation type="submission" date="2020-09" db="EMBL/GenBank/DDBJ databases">
        <authorList>
            <person name="Sun Q."/>
            <person name="Kim S."/>
        </authorList>
    </citation>
    <scope>NUCLEOTIDE SEQUENCE</scope>
    <source>
        <strain evidence="2">KCTC 42097</strain>
    </source>
</reference>
<keyword evidence="2" id="KW-0378">Hydrolase</keyword>
<evidence type="ECO:0000313" key="3">
    <source>
        <dbReference type="Proteomes" id="UP000641137"/>
    </source>
</evidence>
<dbReference type="Gene3D" id="3.60.15.10">
    <property type="entry name" value="Ribonuclease Z/Hydroxyacylglutathione hydrolase-like"/>
    <property type="match status" value="1"/>
</dbReference>
<dbReference type="AlphaFoldDB" id="A0A8J3GH66"/>
<dbReference type="Proteomes" id="UP000641137">
    <property type="component" value="Unassembled WGS sequence"/>
</dbReference>
<dbReference type="GO" id="GO:0016787">
    <property type="term" value="F:hydrolase activity"/>
    <property type="evidence" value="ECO:0007669"/>
    <property type="project" value="UniProtKB-KW"/>
</dbReference>
<proteinExistence type="predicted"/>
<accession>A0A8J3GH66</accession>
<dbReference type="InterPro" id="IPR036866">
    <property type="entry name" value="RibonucZ/Hydroxyglut_hydro"/>
</dbReference>
<dbReference type="EMBL" id="BMZO01000009">
    <property type="protein sequence ID" value="GHC76847.1"/>
    <property type="molecule type" value="Genomic_DNA"/>
</dbReference>
<reference evidence="2" key="1">
    <citation type="journal article" date="2014" name="Int. J. Syst. Evol. Microbiol.">
        <title>Complete genome sequence of Corynebacterium casei LMG S-19264T (=DSM 44701T), isolated from a smear-ripened cheese.</title>
        <authorList>
            <consortium name="US DOE Joint Genome Institute (JGI-PGF)"/>
            <person name="Walter F."/>
            <person name="Albersmeier A."/>
            <person name="Kalinowski J."/>
            <person name="Ruckert C."/>
        </authorList>
    </citation>
    <scope>NUCLEOTIDE SEQUENCE</scope>
    <source>
        <strain evidence="2">KCTC 42097</strain>
    </source>
</reference>
<evidence type="ECO:0000256" key="1">
    <source>
        <dbReference type="SAM" id="SignalP"/>
    </source>
</evidence>
<name>A0A8J3GH66_9HYPH</name>
<sequence length="285" mass="31306">MRNTGLSTALVAVLSISVFALPTQAQMPQPPMADDPVPSQCLAMAKAIPGATYANFQLKRAGPLRPQFVSTGDQLVRFTYVGHSTYEIESPEGVVIATDYNGWLGNSMPTIATMNKAHRTHYTDTPDPGIHHVLRGWNPEGGPARHAVTVKDVYVRNVPTDIRRYGEMEADGNSIFIFETAGLCIGHLGHLHHPLTDKHYGAIGRLDVVMVPVDGGLTMSQNRMSELTKRLQSSIVLPMHRNGRSMESFLALLPDFAPEWRDSDTMEVSLRTLPSRPSIVILRGT</sequence>
<gene>
    <name evidence="2" type="ORF">GCM10010136_27930</name>
</gene>
<keyword evidence="1" id="KW-0732">Signal</keyword>
<comment type="caution">
    <text evidence="2">The sequence shown here is derived from an EMBL/GenBank/DDBJ whole genome shotgun (WGS) entry which is preliminary data.</text>
</comment>
<dbReference type="Pfam" id="PF13483">
    <property type="entry name" value="Lactamase_B_3"/>
    <property type="match status" value="1"/>
</dbReference>
<feature type="chain" id="PRO_5035318947" evidence="1">
    <location>
        <begin position="26"/>
        <end position="285"/>
    </location>
</feature>
<dbReference type="PANTHER" id="PTHR39189">
    <property type="entry name" value="UPF0173 METAL-DEPENDENT HYDROLASE YTKL"/>
    <property type="match status" value="1"/>
</dbReference>
<keyword evidence="3" id="KW-1185">Reference proteome</keyword>
<evidence type="ECO:0000313" key="2">
    <source>
        <dbReference type="EMBL" id="GHC76847.1"/>
    </source>
</evidence>